<dbReference type="SMART" id="SM00835">
    <property type="entry name" value="Cupin_1"/>
    <property type="match status" value="1"/>
</dbReference>
<dbReference type="CDD" id="cd02241">
    <property type="entry name" value="cupin_OxOx"/>
    <property type="match status" value="1"/>
</dbReference>
<evidence type="ECO:0000256" key="7">
    <source>
        <dbReference type="SAM" id="SignalP"/>
    </source>
</evidence>
<evidence type="ECO:0000256" key="5">
    <source>
        <dbReference type="ARBA" id="ARBA00023211"/>
    </source>
</evidence>
<keyword evidence="5" id="KW-0464">Manganese</keyword>
<dbReference type="EMBL" id="BACD03000004">
    <property type="protein sequence ID" value="GAO46544.1"/>
    <property type="molecule type" value="Genomic_DNA"/>
</dbReference>
<name>A0A0E9N9P2_SAICN</name>
<dbReference type="PROSITE" id="PS00725">
    <property type="entry name" value="GERMIN"/>
    <property type="match status" value="1"/>
</dbReference>
<keyword evidence="7" id="KW-0732">Signal</keyword>
<feature type="signal peptide" evidence="7">
    <location>
        <begin position="1"/>
        <end position="22"/>
    </location>
</feature>
<proteinExistence type="inferred from homology"/>
<keyword evidence="3" id="KW-0964">Secreted</keyword>
<reference evidence="9 10" key="1">
    <citation type="journal article" date="2011" name="J. Gen. Appl. Microbiol.">
        <title>Draft genome sequencing of the enigmatic yeast Saitoella complicata.</title>
        <authorList>
            <person name="Nishida H."/>
            <person name="Hamamoto M."/>
            <person name="Sugiyama J."/>
        </authorList>
    </citation>
    <scope>NUCLEOTIDE SEQUENCE [LARGE SCALE GENOMIC DNA]</scope>
    <source>
        <strain evidence="9 10">NRRL Y-17804</strain>
    </source>
</reference>
<dbReference type="InterPro" id="IPR014710">
    <property type="entry name" value="RmlC-like_jellyroll"/>
</dbReference>
<feature type="compositionally biased region" description="Low complexity" evidence="6">
    <location>
        <begin position="236"/>
        <end position="250"/>
    </location>
</feature>
<comment type="caution">
    <text evidence="9">The sequence shown here is derived from an EMBL/GenBank/DDBJ whole genome shotgun (WGS) entry which is preliminary data.</text>
</comment>
<organism evidence="9 10">
    <name type="scientific">Saitoella complicata (strain BCRC 22490 / CBS 7301 / JCM 7358 / NBRC 10748 / NRRL Y-17804)</name>
    <dbReference type="NCBI Taxonomy" id="698492"/>
    <lineage>
        <taxon>Eukaryota</taxon>
        <taxon>Fungi</taxon>
        <taxon>Dikarya</taxon>
        <taxon>Ascomycota</taxon>
        <taxon>Taphrinomycotina</taxon>
        <taxon>Taphrinomycotina incertae sedis</taxon>
        <taxon>Saitoella</taxon>
    </lineage>
</organism>
<dbReference type="OrthoDB" id="1921208at2759"/>
<dbReference type="Proteomes" id="UP000033140">
    <property type="component" value="Unassembled WGS sequence"/>
</dbReference>
<gene>
    <name evidence="9" type="ORF">G7K_0774-t1</name>
</gene>
<dbReference type="InterPro" id="IPR011051">
    <property type="entry name" value="RmlC_Cupin_sf"/>
</dbReference>
<evidence type="ECO:0000313" key="10">
    <source>
        <dbReference type="Proteomes" id="UP000033140"/>
    </source>
</evidence>
<evidence type="ECO:0000256" key="2">
    <source>
        <dbReference type="ARBA" id="ARBA00007456"/>
    </source>
</evidence>
<evidence type="ECO:0000256" key="1">
    <source>
        <dbReference type="ARBA" id="ARBA00004613"/>
    </source>
</evidence>
<keyword evidence="10" id="KW-1185">Reference proteome</keyword>
<dbReference type="GO" id="GO:0005576">
    <property type="term" value="C:extracellular region"/>
    <property type="evidence" value="ECO:0007669"/>
    <property type="project" value="UniProtKB-SubCell"/>
</dbReference>
<evidence type="ECO:0000259" key="8">
    <source>
        <dbReference type="SMART" id="SM00835"/>
    </source>
</evidence>
<dbReference type="GO" id="GO:0030145">
    <property type="term" value="F:manganese ion binding"/>
    <property type="evidence" value="ECO:0007669"/>
    <property type="project" value="InterPro"/>
</dbReference>
<sequence length="256" mass="26257">MAPLTRIISLLALAVAAVPSLAAPAAGGNTSAEIVALETAATAVDRINILGDDSDFVFNFLDPNQPAAKGDGGSIVRANRKNFPALIDNGISMAVGFIGPCGFNTPHIHPRSSELSYSVNGTFLTGIFPENGARLVMNNITGGEATIIPAGSMHFQANLGCETVQFVSGFPSEDPGALQIAQGLAMFEDDILLATFGLSAEDTYALEALKAGIPATVALGLQECRARCGLNPPPSYSMSSSSSAPPSAASTGHSDY</sequence>
<feature type="domain" description="Cupin type-1" evidence="8">
    <location>
        <begin position="58"/>
        <end position="204"/>
    </location>
</feature>
<evidence type="ECO:0000256" key="6">
    <source>
        <dbReference type="SAM" id="MobiDB-lite"/>
    </source>
</evidence>
<dbReference type="PANTHER" id="PTHR31238">
    <property type="entry name" value="GERMIN-LIKE PROTEIN SUBFAMILY 3 MEMBER 3"/>
    <property type="match status" value="1"/>
</dbReference>
<comment type="similarity">
    <text evidence="2">Belongs to the germin family.</text>
</comment>
<feature type="chain" id="PRO_5002430180" description="Cupin type-1 domain-containing protein" evidence="7">
    <location>
        <begin position="23"/>
        <end position="256"/>
    </location>
</feature>
<reference evidence="9 10" key="3">
    <citation type="journal article" date="2015" name="Genome Announc.">
        <title>Draft Genome Sequence of the Archiascomycetous Yeast Saitoella complicata.</title>
        <authorList>
            <person name="Yamauchi K."/>
            <person name="Kondo S."/>
            <person name="Hamamoto M."/>
            <person name="Takahashi Y."/>
            <person name="Ogura Y."/>
            <person name="Hayashi T."/>
            <person name="Nishida H."/>
        </authorList>
    </citation>
    <scope>NUCLEOTIDE SEQUENCE [LARGE SCALE GENOMIC DNA]</scope>
    <source>
        <strain evidence="9 10">NRRL Y-17804</strain>
    </source>
</reference>
<keyword evidence="4" id="KW-0479">Metal-binding</keyword>
<protein>
    <recommendedName>
        <fullName evidence="8">Cupin type-1 domain-containing protein</fullName>
    </recommendedName>
</protein>
<reference evidence="9 10" key="2">
    <citation type="journal article" date="2014" name="J. Gen. Appl. Microbiol.">
        <title>The early diverging ascomycetous budding yeast Saitoella complicata has three histone deacetylases belonging to the Clr6, Hos2, and Rpd3 lineages.</title>
        <authorList>
            <person name="Nishida H."/>
            <person name="Matsumoto T."/>
            <person name="Kondo S."/>
            <person name="Hamamoto M."/>
            <person name="Yoshikawa H."/>
        </authorList>
    </citation>
    <scope>NUCLEOTIDE SEQUENCE [LARGE SCALE GENOMIC DNA]</scope>
    <source>
        <strain evidence="9 10">NRRL Y-17804</strain>
    </source>
</reference>
<dbReference type="InterPro" id="IPR006045">
    <property type="entry name" value="Cupin_1"/>
</dbReference>
<dbReference type="Pfam" id="PF00190">
    <property type="entry name" value="Cupin_1"/>
    <property type="match status" value="1"/>
</dbReference>
<dbReference type="OMA" id="EFNPDCG"/>
<evidence type="ECO:0000256" key="3">
    <source>
        <dbReference type="ARBA" id="ARBA00022525"/>
    </source>
</evidence>
<dbReference type="InterPro" id="IPR019780">
    <property type="entry name" value="Germin_Mn-BS"/>
</dbReference>
<dbReference type="PRINTS" id="PR00325">
    <property type="entry name" value="GERMIN"/>
</dbReference>
<dbReference type="RefSeq" id="XP_019027593.1">
    <property type="nucleotide sequence ID" value="XM_019165661.1"/>
</dbReference>
<dbReference type="AlphaFoldDB" id="A0A0E9N9P2"/>
<dbReference type="Gene3D" id="2.60.120.10">
    <property type="entry name" value="Jelly Rolls"/>
    <property type="match status" value="1"/>
</dbReference>
<evidence type="ECO:0000256" key="4">
    <source>
        <dbReference type="ARBA" id="ARBA00022723"/>
    </source>
</evidence>
<feature type="region of interest" description="Disordered" evidence="6">
    <location>
        <begin position="235"/>
        <end position="256"/>
    </location>
</feature>
<evidence type="ECO:0000313" key="9">
    <source>
        <dbReference type="EMBL" id="GAO46544.1"/>
    </source>
</evidence>
<dbReference type="InterPro" id="IPR001929">
    <property type="entry name" value="Germin"/>
</dbReference>
<dbReference type="STRING" id="698492.A0A0E9N9P2"/>
<accession>A0A0E9N9P2</accession>
<dbReference type="SUPFAM" id="SSF51182">
    <property type="entry name" value="RmlC-like cupins"/>
    <property type="match status" value="1"/>
</dbReference>
<comment type="subcellular location">
    <subcellularLocation>
        <location evidence="1">Secreted</location>
    </subcellularLocation>
</comment>